<keyword evidence="1" id="KW-0175">Coiled coil</keyword>
<dbReference type="PANTHER" id="PTHR37329:SF1">
    <property type="entry name" value="KINETOCHORE PROTEIN SOS7"/>
    <property type="match status" value="1"/>
</dbReference>
<dbReference type="GO" id="GO:0051315">
    <property type="term" value="P:attachment of mitotic spindle microtubules to kinetochore"/>
    <property type="evidence" value="ECO:0007669"/>
    <property type="project" value="TreeGrafter"/>
</dbReference>
<feature type="coiled-coil region" evidence="1">
    <location>
        <begin position="182"/>
        <end position="237"/>
    </location>
</feature>
<comment type="caution">
    <text evidence="3">The sequence shown here is derived from an EMBL/GenBank/DDBJ whole genome shotgun (WGS) entry which is preliminary data.</text>
</comment>
<dbReference type="GO" id="GO:0000776">
    <property type="term" value="C:kinetochore"/>
    <property type="evidence" value="ECO:0007669"/>
    <property type="project" value="InterPro"/>
</dbReference>
<protein>
    <recommendedName>
        <fullName evidence="2">Kinetochore protein Sos7 coiled-coil domain-containing protein</fullName>
    </recommendedName>
</protein>
<evidence type="ECO:0000313" key="3">
    <source>
        <dbReference type="EMBL" id="KAJ7664696.1"/>
    </source>
</evidence>
<dbReference type="EMBL" id="JARKIE010000222">
    <property type="protein sequence ID" value="KAJ7664696.1"/>
    <property type="molecule type" value="Genomic_DNA"/>
</dbReference>
<dbReference type="InterPro" id="IPR037475">
    <property type="entry name" value="Sos7"/>
</dbReference>
<name>A0AAD7CV62_MYCRO</name>
<dbReference type="Pfam" id="PF20882">
    <property type="entry name" value="Sos7"/>
    <property type="match status" value="1"/>
</dbReference>
<evidence type="ECO:0000256" key="1">
    <source>
        <dbReference type="SAM" id="Coils"/>
    </source>
</evidence>
<dbReference type="Proteomes" id="UP001221757">
    <property type="component" value="Unassembled WGS sequence"/>
</dbReference>
<dbReference type="GO" id="GO:0034501">
    <property type="term" value="P:protein localization to kinetochore"/>
    <property type="evidence" value="ECO:0007669"/>
    <property type="project" value="InterPro"/>
</dbReference>
<accession>A0AAD7CV62</accession>
<organism evidence="3 4">
    <name type="scientific">Mycena rosella</name>
    <name type="common">Pink bonnet</name>
    <name type="synonym">Agaricus rosellus</name>
    <dbReference type="NCBI Taxonomy" id="1033263"/>
    <lineage>
        <taxon>Eukaryota</taxon>
        <taxon>Fungi</taxon>
        <taxon>Dikarya</taxon>
        <taxon>Basidiomycota</taxon>
        <taxon>Agaricomycotina</taxon>
        <taxon>Agaricomycetes</taxon>
        <taxon>Agaricomycetidae</taxon>
        <taxon>Agaricales</taxon>
        <taxon>Marasmiineae</taxon>
        <taxon>Mycenaceae</taxon>
        <taxon>Mycena</taxon>
    </lineage>
</organism>
<reference evidence="3" key="1">
    <citation type="submission" date="2023-03" db="EMBL/GenBank/DDBJ databases">
        <title>Massive genome expansion in bonnet fungi (Mycena s.s.) driven by repeated elements and novel gene families across ecological guilds.</title>
        <authorList>
            <consortium name="Lawrence Berkeley National Laboratory"/>
            <person name="Harder C.B."/>
            <person name="Miyauchi S."/>
            <person name="Viragh M."/>
            <person name="Kuo A."/>
            <person name="Thoen E."/>
            <person name="Andreopoulos B."/>
            <person name="Lu D."/>
            <person name="Skrede I."/>
            <person name="Drula E."/>
            <person name="Henrissat B."/>
            <person name="Morin E."/>
            <person name="Kohler A."/>
            <person name="Barry K."/>
            <person name="LaButti K."/>
            <person name="Morin E."/>
            <person name="Salamov A."/>
            <person name="Lipzen A."/>
            <person name="Mereny Z."/>
            <person name="Hegedus B."/>
            <person name="Baldrian P."/>
            <person name="Stursova M."/>
            <person name="Weitz H."/>
            <person name="Taylor A."/>
            <person name="Grigoriev I.V."/>
            <person name="Nagy L.G."/>
            <person name="Martin F."/>
            <person name="Kauserud H."/>
        </authorList>
    </citation>
    <scope>NUCLEOTIDE SEQUENCE</scope>
    <source>
        <strain evidence="3">CBHHK067</strain>
    </source>
</reference>
<keyword evidence="4" id="KW-1185">Reference proteome</keyword>
<evidence type="ECO:0000259" key="2">
    <source>
        <dbReference type="Pfam" id="PF20882"/>
    </source>
</evidence>
<dbReference type="AlphaFoldDB" id="A0AAD7CV62"/>
<evidence type="ECO:0000313" key="4">
    <source>
        <dbReference type="Proteomes" id="UP001221757"/>
    </source>
</evidence>
<proteinExistence type="predicted"/>
<gene>
    <name evidence="3" type="ORF">B0H17DRAFT_1171496</name>
</gene>
<feature type="domain" description="Kinetochore protein Sos7 coiled-coil" evidence="2">
    <location>
        <begin position="62"/>
        <end position="137"/>
    </location>
</feature>
<dbReference type="InterPro" id="IPR048781">
    <property type="entry name" value="Sos7_CC"/>
</dbReference>
<dbReference type="PANTHER" id="PTHR37329">
    <property type="entry name" value="KINETOCHORE PROTEIN SOS7"/>
    <property type="match status" value="1"/>
</dbReference>
<sequence length="341" mass="37501">MSQDPILQGASAFQAAFEKANLELLHSVSRFNEPPEDGSDTDDIELKDPAVVAQDLATQTAFLRNLKFRYLEQNAKSRYVTAIVSDIGDVNLVTPDDNKALALVCDEKKERLRVAKAGLAEVRTNIRTLAPTVEQDYTKLKDSAAKAALLTQKILDARLALTRLRHAHPQPRLTIPAADQRLADQVTEMQVLADDIQEAEKQVQSVKGSVKSGTQEVEALRAQRAEADKAVKAARVDEDDGRLVPLYDHHMASLALHRSVLNLHNSQTVSENEVRLTYRVRRRQISITLIFVPNTKRLAEATVSGLDEFGLEVAEIVDLHILNGDGRGLVAAVLAMARGAP</sequence>